<protein>
    <submittedName>
        <fullName evidence="10">PhrB protein</fullName>
    </submittedName>
</protein>
<feature type="binding site" evidence="7">
    <location>
        <position position="184"/>
    </location>
    <ligand>
        <name>FAD</name>
        <dbReference type="ChEBI" id="CHEBI:57692"/>
    </ligand>
</feature>
<dbReference type="Gene3D" id="3.30.1330.40">
    <property type="entry name" value="RutC-like"/>
    <property type="match status" value="1"/>
</dbReference>
<evidence type="ECO:0000256" key="2">
    <source>
        <dbReference type="ARBA" id="ARBA00005862"/>
    </source>
</evidence>
<evidence type="ECO:0000256" key="3">
    <source>
        <dbReference type="ARBA" id="ARBA00010552"/>
    </source>
</evidence>
<dbReference type="InterPro" id="IPR035959">
    <property type="entry name" value="RutC-like_sf"/>
</dbReference>
<comment type="cofactor">
    <cofactor evidence="1">
        <name>(6R)-5,10-methylene-5,6,7,8-tetrahydrofolate</name>
        <dbReference type="ChEBI" id="CHEBI:15636"/>
    </cofactor>
</comment>
<accession>A0A812XKI8</accession>
<dbReference type="InterPro" id="IPR014729">
    <property type="entry name" value="Rossmann-like_a/b/a_fold"/>
</dbReference>
<dbReference type="Proteomes" id="UP000601435">
    <property type="component" value="Unassembled WGS sequence"/>
</dbReference>
<dbReference type="PANTHER" id="PTHR11455:SF9">
    <property type="entry name" value="CRYPTOCHROME CIRCADIAN CLOCK 5 ISOFORM X1"/>
    <property type="match status" value="1"/>
</dbReference>
<dbReference type="InterPro" id="IPR036291">
    <property type="entry name" value="NAD(P)-bd_dom_sf"/>
</dbReference>
<dbReference type="SUPFAM" id="SSF159245">
    <property type="entry name" value="AttH-like"/>
    <property type="match status" value="1"/>
</dbReference>
<dbReference type="GO" id="GO:0006950">
    <property type="term" value="P:response to stress"/>
    <property type="evidence" value="ECO:0007669"/>
    <property type="project" value="UniProtKB-ARBA"/>
</dbReference>
<feature type="site" description="Electron transfer via tryptophanyl radical" evidence="8">
    <location>
        <position position="345"/>
    </location>
</feature>
<dbReference type="Gene3D" id="3.40.50.620">
    <property type="entry name" value="HUPs"/>
    <property type="match status" value="1"/>
</dbReference>
<feature type="binding site" evidence="7">
    <location>
        <begin position="196"/>
        <end position="200"/>
    </location>
    <ligand>
        <name>FAD</name>
        <dbReference type="ChEBI" id="CHEBI:57692"/>
    </ligand>
</feature>
<dbReference type="Pfam" id="PF03441">
    <property type="entry name" value="FAD_binding_7"/>
    <property type="match status" value="1"/>
</dbReference>
<evidence type="ECO:0000313" key="10">
    <source>
        <dbReference type="EMBL" id="CAE7741109.1"/>
    </source>
</evidence>
<proteinExistence type="inferred from homology"/>
<dbReference type="SUPFAM" id="SSF55298">
    <property type="entry name" value="YjgF-like"/>
    <property type="match status" value="1"/>
</dbReference>
<dbReference type="GO" id="GO:0009416">
    <property type="term" value="P:response to light stimulus"/>
    <property type="evidence" value="ECO:0007669"/>
    <property type="project" value="TreeGrafter"/>
</dbReference>
<name>A0A812XKI8_9DINO</name>
<dbReference type="GO" id="GO:0003677">
    <property type="term" value="F:DNA binding"/>
    <property type="evidence" value="ECO:0007669"/>
    <property type="project" value="TreeGrafter"/>
</dbReference>
<comment type="caution">
    <text evidence="10">The sequence shown here is derived from an EMBL/GenBank/DDBJ whole genome shotgun (WGS) entry which is preliminary data.</text>
</comment>
<keyword evidence="11" id="KW-1185">Reference proteome</keyword>
<dbReference type="PRINTS" id="PR00147">
    <property type="entry name" value="DNAPHOTLYASE"/>
</dbReference>
<dbReference type="InterPro" id="IPR018394">
    <property type="entry name" value="DNA_photolyase_1_CS_C"/>
</dbReference>
<evidence type="ECO:0000256" key="7">
    <source>
        <dbReference type="PIRSR" id="PIRSR602081-1"/>
    </source>
</evidence>
<dbReference type="FunFam" id="3.30.1330.40:FF:000001">
    <property type="entry name" value="L-PSP family endoribonuclease"/>
    <property type="match status" value="1"/>
</dbReference>
<dbReference type="Gene3D" id="1.10.579.10">
    <property type="entry name" value="DNA Cyclobutane Dipyrimidine Photolyase, subunit A, domain 3"/>
    <property type="match status" value="1"/>
</dbReference>
<dbReference type="InterPro" id="IPR019897">
    <property type="entry name" value="RidA_CS"/>
</dbReference>
<evidence type="ECO:0000256" key="6">
    <source>
        <dbReference type="ARBA" id="ARBA00022991"/>
    </source>
</evidence>
<keyword evidence="5 7" id="KW-0274">FAD</keyword>
<evidence type="ECO:0000256" key="5">
    <source>
        <dbReference type="ARBA" id="ARBA00022827"/>
    </source>
</evidence>
<dbReference type="InterPro" id="IPR002347">
    <property type="entry name" value="SDR_fam"/>
</dbReference>
<gene>
    <name evidence="10" type="primary">phrB</name>
    <name evidence="10" type="ORF">SNEC2469_LOCUS21426</name>
</gene>
<comment type="similarity">
    <text evidence="3">Belongs to the RutC family.</text>
</comment>
<dbReference type="CDD" id="cd00448">
    <property type="entry name" value="YjgF_YER057c_UK114_family"/>
    <property type="match status" value="1"/>
</dbReference>
<organism evidence="10 11">
    <name type="scientific">Symbiodinium necroappetens</name>
    <dbReference type="NCBI Taxonomy" id="1628268"/>
    <lineage>
        <taxon>Eukaryota</taxon>
        <taxon>Sar</taxon>
        <taxon>Alveolata</taxon>
        <taxon>Dinophyceae</taxon>
        <taxon>Suessiales</taxon>
        <taxon>Symbiodiniaceae</taxon>
        <taxon>Symbiodinium</taxon>
    </lineage>
</organism>
<dbReference type="GO" id="GO:0003904">
    <property type="term" value="F:deoxyribodipyrimidine photo-lyase activity"/>
    <property type="evidence" value="ECO:0007669"/>
    <property type="project" value="TreeGrafter"/>
</dbReference>
<dbReference type="SUPFAM" id="SSF48173">
    <property type="entry name" value="Cryptochrome/photolyase FAD-binding domain"/>
    <property type="match status" value="1"/>
</dbReference>
<feature type="site" description="Electron transfer via tryptophanyl radical" evidence="8">
    <location>
        <position position="269"/>
    </location>
</feature>
<dbReference type="GO" id="GO:0006139">
    <property type="term" value="P:nucleobase-containing compound metabolic process"/>
    <property type="evidence" value="ECO:0007669"/>
    <property type="project" value="UniProtKB-ARBA"/>
</dbReference>
<evidence type="ECO:0000256" key="8">
    <source>
        <dbReference type="PIRSR" id="PIRSR602081-2"/>
    </source>
</evidence>
<feature type="domain" description="Photolyase/cryptochrome alpha/beta" evidence="9">
    <location>
        <begin position="1"/>
        <end position="90"/>
    </location>
</feature>
<comment type="cofactor">
    <cofactor evidence="7">
        <name>FAD</name>
        <dbReference type="ChEBI" id="CHEBI:57692"/>
    </cofactor>
    <text evidence="7">Binds 1 FAD per subunit.</text>
</comment>
<dbReference type="InterPro" id="IPR002081">
    <property type="entry name" value="Cryptochrome/DNA_photolyase_1"/>
</dbReference>
<reference evidence="10" key="1">
    <citation type="submission" date="2021-02" db="EMBL/GenBank/DDBJ databases">
        <authorList>
            <person name="Dougan E. K."/>
            <person name="Rhodes N."/>
            <person name="Thang M."/>
            <person name="Chan C."/>
        </authorList>
    </citation>
    <scope>NUCLEOTIDE SEQUENCE</scope>
</reference>
<dbReference type="SUPFAM" id="SSF52425">
    <property type="entry name" value="Cryptochrome/photolyase, N-terminal domain"/>
    <property type="match status" value="1"/>
</dbReference>
<evidence type="ECO:0000259" key="9">
    <source>
        <dbReference type="PROSITE" id="PS51645"/>
    </source>
</evidence>
<dbReference type="PROSITE" id="PS01094">
    <property type="entry name" value="UPF0076"/>
    <property type="match status" value="1"/>
</dbReference>
<dbReference type="PROSITE" id="PS00394">
    <property type="entry name" value="DNA_PHOTOLYASES_1_1"/>
    <property type="match status" value="1"/>
</dbReference>
<keyword evidence="6" id="KW-0157">Chromophore</keyword>
<dbReference type="Gene3D" id="3.40.50.720">
    <property type="entry name" value="NAD(P)-binding Rossmann-like Domain"/>
    <property type="match status" value="2"/>
</dbReference>
<dbReference type="Pfam" id="PF01042">
    <property type="entry name" value="Ribonuc_L-PSP"/>
    <property type="match status" value="1"/>
</dbReference>
<dbReference type="OrthoDB" id="309640at2759"/>
<dbReference type="Gene3D" id="1.25.40.80">
    <property type="match status" value="1"/>
</dbReference>
<evidence type="ECO:0000313" key="11">
    <source>
        <dbReference type="Proteomes" id="UP000601435"/>
    </source>
</evidence>
<comment type="similarity">
    <text evidence="2">Belongs to the DNA photolyase class-1 family.</text>
</comment>
<dbReference type="PROSITE" id="PS51645">
    <property type="entry name" value="PHR_CRY_ALPHA_BETA"/>
    <property type="match status" value="1"/>
</dbReference>
<evidence type="ECO:0000256" key="4">
    <source>
        <dbReference type="ARBA" id="ARBA00022630"/>
    </source>
</evidence>
<dbReference type="FunFam" id="3.40.50.720:FF:000084">
    <property type="entry name" value="Short-chain dehydrogenase reductase"/>
    <property type="match status" value="1"/>
</dbReference>
<dbReference type="InterPro" id="IPR006175">
    <property type="entry name" value="YjgF/YER057c/UK114"/>
</dbReference>
<dbReference type="SUPFAM" id="SSF51735">
    <property type="entry name" value="NAD(P)-binding Rossmann-fold domains"/>
    <property type="match status" value="2"/>
</dbReference>
<feature type="binding site" evidence="7">
    <location>
        <begin position="335"/>
        <end position="337"/>
    </location>
    <ligand>
        <name>FAD</name>
        <dbReference type="ChEBI" id="CHEBI:57692"/>
    </ligand>
</feature>
<sequence length="1322" mass="145169">MGDWRLAFQLRTLDALQAQLQRLNIELFIVDAPEFSDVPGALTDLCKRLRVDALETIDEYPLNERLRDNAVEQALLEIGVQVNRHVADVLVEPGVLKTGSGGPYTVFTPFYKKWRERAENAANQTCAVPQPQARFELPVVEQENQVPVEVDGVDRSLGESLWPAGEEVAQQLLDTFITTRAERYPDDRDLPSLAGTSGLSAHLAVGSISARQCVSAALRASMHDTQAADGLQKWVSEIAWRDFYRHIVAQFDHVNKGAAFRREKDHLPWRHAPDELQAWQQGVTGYPLVDAAMRQLNETGWMHNRLRMIAAMFLTKHLLIDWRAGERYFMHKLVDGDFASNNGGWQWSASTGTDAAPYFRIFNPTSQGTKFDRGGAFTTQYVPELSGLDAKYMFEPHKAGVTFYPAPIVDHQFARERDDFPIHQTPEPIAYTGAARNFYDRYFFNGYHLHEDIFFAAALGVYPYVNVMDAAFSLIIDGVQHNLIASRVLNMERMDTQVGPISVQVLEPLQKLRLQIDDTARGLRADLTFTGRIAAQEEPRFTRRVGSALTMDSTRLTQNGSWQGWIEHKGRRTEVTPELWLGTRDRSWGVRNIGAADSQPNPMAPEHFQFYWLWAPINWEDGVSLYHLNDDELGRPWNTNGVFVPTGEGAVTEQMVQVSSLIDFKPGTRHARAAKIRFTRHQAGEIEISMTPRYHWYMKGVGYGHPEFGHGTYHGEFDSTYEEYALCDVDDATNLHIQAICDVHMTGDLGEKKGPHGYGAVSDNSGPLAIYAADLFAGKCVLVTGGGRGIGREIALAFARLGADCVIASRNMENLAPTAAEIEKLGRRCLALPVNIRDPQAVTEMVDEAIQTMGKIDFLINNAGGQFPANPLDISDNGWRAVVDLNLNGTWNVTNRVGKHMVANNFGAIVNIVHIYSYGRGAPDFPHSGAARAGVVNLAKSLAFHWARHNVTINSVAPGTINTAGVREEEFAASDKTDYESLATAQIPAKRLGEADETAALCVFLCSPAARRAVMRYVICLALGLVGGFVGSYLFELQRTSPELTILSTPEQDALNLPFAEGVQLGDVIYLSGQLGVKPGTLDVVPGGIGPQTRQTLENIKASLQRYGSSMDQVLKCTVFMADMADWPAMNVVYQEMFAGHRPARSALGAGGLALGAELEIECIARSKGIFVGGASGMCRATAAKFAEKGGQVAILDLEKSDGAAVAAELGGTFMPCNVMDYDGMADVMGEAVKALGGLHFMVNTAGGAVAQRTIKKDGSRHSLDDFRRIVDLNLIGSFNINTIAAEHMAKNEPNETGERGVMLNTASIAAFEGQIGQVFVV</sequence>
<dbReference type="InterPro" id="IPR006050">
    <property type="entry name" value="DNA_photolyase_N"/>
</dbReference>
<dbReference type="InterPro" id="IPR036134">
    <property type="entry name" value="Crypto/Photolyase_FAD-like_sf"/>
</dbReference>
<evidence type="ECO:0000256" key="1">
    <source>
        <dbReference type="ARBA" id="ARBA00001932"/>
    </source>
</evidence>
<dbReference type="FunFam" id="1.10.579.10:FF:000003">
    <property type="entry name" value="Deoxyribodipyrimidine photo-lyase"/>
    <property type="match status" value="1"/>
</dbReference>
<dbReference type="InterPro" id="IPR005101">
    <property type="entry name" value="Cryptochr/Photolyase_FAD-bd"/>
</dbReference>
<dbReference type="PANTHER" id="PTHR11455">
    <property type="entry name" value="CRYPTOCHROME"/>
    <property type="match status" value="1"/>
</dbReference>
<dbReference type="EMBL" id="CAJNJA010037918">
    <property type="protein sequence ID" value="CAE7741109.1"/>
    <property type="molecule type" value="Genomic_DNA"/>
</dbReference>
<feature type="site" description="Electron transfer via tryptophanyl radical" evidence="8">
    <location>
        <position position="322"/>
    </location>
</feature>
<dbReference type="Pfam" id="PF00875">
    <property type="entry name" value="DNA_photolyase"/>
    <property type="match status" value="1"/>
</dbReference>
<dbReference type="GO" id="GO:0071949">
    <property type="term" value="F:FAD binding"/>
    <property type="evidence" value="ECO:0007669"/>
    <property type="project" value="TreeGrafter"/>
</dbReference>
<feature type="binding site" evidence="7">
    <location>
        <position position="234"/>
    </location>
    <ligand>
        <name>FAD</name>
        <dbReference type="ChEBI" id="CHEBI:57692"/>
    </ligand>
</feature>
<dbReference type="Pfam" id="PF00106">
    <property type="entry name" value="adh_short"/>
    <property type="match status" value="2"/>
</dbReference>
<feature type="binding site" evidence="7">
    <location>
        <begin position="237"/>
        <end position="244"/>
    </location>
    <ligand>
        <name>FAD</name>
        <dbReference type="ChEBI" id="CHEBI:57692"/>
    </ligand>
</feature>
<keyword evidence="4 7" id="KW-0285">Flavoprotein</keyword>
<dbReference type="InterPro" id="IPR036155">
    <property type="entry name" value="Crypto/Photolyase_N_sf"/>
</dbReference>